<dbReference type="RefSeq" id="WP_390263309.1">
    <property type="nucleotide sequence ID" value="NZ_JBHUGH010000011.1"/>
</dbReference>
<name>A0ABW4S7G9_9RHOB</name>
<dbReference type="Proteomes" id="UP001597353">
    <property type="component" value="Unassembled WGS sequence"/>
</dbReference>
<dbReference type="InterPro" id="IPR005031">
    <property type="entry name" value="COQ10_START"/>
</dbReference>
<keyword evidence="4" id="KW-1185">Reference proteome</keyword>
<sequence length="153" mass="18050">MPTHTEKRKLPYTPQEMYDLVADVGSYPKFLPWNSAARIRSRTPIEGGEVMEADLVISFKVFRERFGSRVTLWPDRRRIDTEYLDGPFRYLKSYWQFNDLDGGCEVEFFVDFEFRNAILQGIIGVVFNDAMQRIVRAFERRAVELYGVRPPLR</sequence>
<comment type="caution">
    <text evidence="3">The sequence shown here is derived from an EMBL/GenBank/DDBJ whole genome shotgun (WGS) entry which is preliminary data.</text>
</comment>
<protein>
    <submittedName>
        <fullName evidence="3">Type II toxin-antitoxin system RatA family toxin</fullName>
    </submittedName>
</protein>
<feature type="domain" description="Coenzyme Q-binding protein COQ10 START" evidence="2">
    <location>
        <begin position="10"/>
        <end position="139"/>
    </location>
</feature>
<dbReference type="InterPro" id="IPR044996">
    <property type="entry name" value="COQ10-like"/>
</dbReference>
<evidence type="ECO:0000259" key="2">
    <source>
        <dbReference type="Pfam" id="PF03364"/>
    </source>
</evidence>
<evidence type="ECO:0000313" key="4">
    <source>
        <dbReference type="Proteomes" id="UP001597353"/>
    </source>
</evidence>
<dbReference type="PANTHER" id="PTHR12901:SF10">
    <property type="entry name" value="COENZYME Q-BINDING PROTEIN COQ10, MITOCHONDRIAL"/>
    <property type="match status" value="1"/>
</dbReference>
<dbReference type="EMBL" id="JBHUGH010000011">
    <property type="protein sequence ID" value="MFD1913427.1"/>
    <property type="molecule type" value="Genomic_DNA"/>
</dbReference>
<dbReference type="Pfam" id="PF03364">
    <property type="entry name" value="Polyketide_cyc"/>
    <property type="match status" value="1"/>
</dbReference>
<accession>A0ABW4S7G9</accession>
<dbReference type="SUPFAM" id="SSF55961">
    <property type="entry name" value="Bet v1-like"/>
    <property type="match status" value="1"/>
</dbReference>
<reference evidence="4" key="1">
    <citation type="journal article" date="2019" name="Int. J. Syst. Evol. Microbiol.">
        <title>The Global Catalogue of Microorganisms (GCM) 10K type strain sequencing project: providing services to taxonomists for standard genome sequencing and annotation.</title>
        <authorList>
            <consortium name="The Broad Institute Genomics Platform"/>
            <consortium name="The Broad Institute Genome Sequencing Center for Infectious Disease"/>
            <person name="Wu L."/>
            <person name="Ma J."/>
        </authorList>
    </citation>
    <scope>NUCLEOTIDE SEQUENCE [LARGE SCALE GENOMIC DNA]</scope>
    <source>
        <strain evidence="4">CGMCC 4.7242</strain>
    </source>
</reference>
<evidence type="ECO:0000256" key="1">
    <source>
        <dbReference type="ARBA" id="ARBA00008918"/>
    </source>
</evidence>
<proteinExistence type="inferred from homology"/>
<organism evidence="3 4">
    <name type="scientific">Halodurantibacterium flavum</name>
    <dbReference type="NCBI Taxonomy" id="1382802"/>
    <lineage>
        <taxon>Bacteria</taxon>
        <taxon>Pseudomonadati</taxon>
        <taxon>Pseudomonadota</taxon>
        <taxon>Alphaproteobacteria</taxon>
        <taxon>Rhodobacterales</taxon>
        <taxon>Paracoccaceae</taxon>
        <taxon>Halodurantibacterium</taxon>
    </lineage>
</organism>
<gene>
    <name evidence="3" type="ORF">ACFSGJ_14530</name>
</gene>
<evidence type="ECO:0000313" key="3">
    <source>
        <dbReference type="EMBL" id="MFD1913427.1"/>
    </source>
</evidence>
<dbReference type="Gene3D" id="3.30.530.20">
    <property type="match status" value="1"/>
</dbReference>
<dbReference type="PANTHER" id="PTHR12901">
    <property type="entry name" value="SPERM PROTEIN HOMOLOG"/>
    <property type="match status" value="1"/>
</dbReference>
<dbReference type="InterPro" id="IPR023393">
    <property type="entry name" value="START-like_dom_sf"/>
</dbReference>
<comment type="similarity">
    <text evidence="1">Belongs to the ribosome association toxin RatA family.</text>
</comment>
<dbReference type="CDD" id="cd07813">
    <property type="entry name" value="COQ10p_like"/>
    <property type="match status" value="1"/>
</dbReference>